<dbReference type="VEuPathDB" id="FungiDB:ASPBRDRAFT_267049"/>
<dbReference type="EMBL" id="KV878679">
    <property type="protein sequence ID" value="OJJ78336.1"/>
    <property type="molecule type" value="Genomic_DNA"/>
</dbReference>
<organism evidence="2 3">
    <name type="scientific">Aspergillus brasiliensis (strain CBS 101740 / IMI 381727 / IBT 21946)</name>
    <dbReference type="NCBI Taxonomy" id="767769"/>
    <lineage>
        <taxon>Eukaryota</taxon>
        <taxon>Fungi</taxon>
        <taxon>Dikarya</taxon>
        <taxon>Ascomycota</taxon>
        <taxon>Pezizomycotina</taxon>
        <taxon>Eurotiomycetes</taxon>
        <taxon>Eurotiomycetidae</taxon>
        <taxon>Eurotiales</taxon>
        <taxon>Aspergillaceae</taxon>
        <taxon>Aspergillus</taxon>
        <taxon>Aspergillus subgen. Circumdati</taxon>
    </lineage>
</organism>
<reference evidence="3" key="1">
    <citation type="journal article" date="2017" name="Genome Biol.">
        <title>Comparative genomics reveals high biological diversity and specific adaptations in the industrially and medically important fungal genus Aspergillus.</title>
        <authorList>
            <person name="de Vries R.P."/>
            <person name="Riley R."/>
            <person name="Wiebenga A."/>
            <person name="Aguilar-Osorio G."/>
            <person name="Amillis S."/>
            <person name="Uchima C.A."/>
            <person name="Anderluh G."/>
            <person name="Asadollahi M."/>
            <person name="Askin M."/>
            <person name="Barry K."/>
            <person name="Battaglia E."/>
            <person name="Bayram O."/>
            <person name="Benocci T."/>
            <person name="Braus-Stromeyer S.A."/>
            <person name="Caldana C."/>
            <person name="Canovas D."/>
            <person name="Cerqueira G.C."/>
            <person name="Chen F."/>
            <person name="Chen W."/>
            <person name="Choi C."/>
            <person name="Clum A."/>
            <person name="Dos Santos R.A."/>
            <person name="Damasio A.R."/>
            <person name="Diallinas G."/>
            <person name="Emri T."/>
            <person name="Fekete E."/>
            <person name="Flipphi M."/>
            <person name="Freyberg S."/>
            <person name="Gallo A."/>
            <person name="Gournas C."/>
            <person name="Habgood R."/>
            <person name="Hainaut M."/>
            <person name="Harispe M.L."/>
            <person name="Henrissat B."/>
            <person name="Hilden K.S."/>
            <person name="Hope R."/>
            <person name="Hossain A."/>
            <person name="Karabika E."/>
            <person name="Karaffa L."/>
            <person name="Karanyi Z."/>
            <person name="Krasevec N."/>
            <person name="Kuo A."/>
            <person name="Kusch H."/>
            <person name="LaButti K."/>
            <person name="Lagendijk E.L."/>
            <person name="Lapidus A."/>
            <person name="Levasseur A."/>
            <person name="Lindquist E."/>
            <person name="Lipzen A."/>
            <person name="Logrieco A.F."/>
            <person name="MacCabe A."/>
            <person name="Maekelae M.R."/>
            <person name="Malavazi I."/>
            <person name="Melin P."/>
            <person name="Meyer V."/>
            <person name="Mielnichuk N."/>
            <person name="Miskei M."/>
            <person name="Molnar A.P."/>
            <person name="Mule G."/>
            <person name="Ngan C.Y."/>
            <person name="Orejas M."/>
            <person name="Orosz E."/>
            <person name="Ouedraogo J.P."/>
            <person name="Overkamp K.M."/>
            <person name="Park H.-S."/>
            <person name="Perrone G."/>
            <person name="Piumi F."/>
            <person name="Punt P.J."/>
            <person name="Ram A.F."/>
            <person name="Ramon A."/>
            <person name="Rauscher S."/>
            <person name="Record E."/>
            <person name="Riano-Pachon D.M."/>
            <person name="Robert V."/>
            <person name="Roehrig J."/>
            <person name="Ruller R."/>
            <person name="Salamov A."/>
            <person name="Salih N.S."/>
            <person name="Samson R.A."/>
            <person name="Sandor E."/>
            <person name="Sanguinetti M."/>
            <person name="Schuetze T."/>
            <person name="Sepcic K."/>
            <person name="Shelest E."/>
            <person name="Sherlock G."/>
            <person name="Sophianopoulou V."/>
            <person name="Squina F.M."/>
            <person name="Sun H."/>
            <person name="Susca A."/>
            <person name="Todd R.B."/>
            <person name="Tsang A."/>
            <person name="Unkles S.E."/>
            <person name="van de Wiele N."/>
            <person name="van Rossen-Uffink D."/>
            <person name="Oliveira J.V."/>
            <person name="Vesth T.C."/>
            <person name="Visser J."/>
            <person name="Yu J.-H."/>
            <person name="Zhou M."/>
            <person name="Andersen M.R."/>
            <person name="Archer D.B."/>
            <person name="Baker S.E."/>
            <person name="Benoit I."/>
            <person name="Brakhage A.A."/>
            <person name="Braus G.H."/>
            <person name="Fischer R."/>
            <person name="Frisvad J.C."/>
            <person name="Goldman G.H."/>
            <person name="Houbraken J."/>
            <person name="Oakley B."/>
            <person name="Pocsi I."/>
            <person name="Scazzocchio C."/>
            <person name="Seiboth B."/>
            <person name="vanKuyk P.A."/>
            <person name="Wortman J."/>
            <person name="Dyer P.S."/>
            <person name="Grigoriev I.V."/>
        </authorList>
    </citation>
    <scope>NUCLEOTIDE SEQUENCE [LARGE SCALE GENOMIC DNA]</scope>
    <source>
        <strain evidence="3">CBS 101740 / IMI 381727 / IBT 21946</strain>
    </source>
</reference>
<accession>A0A1L9V344</accession>
<sequence>MYGVYPFEPSRRSTCCDGCMPRRTGDPVPSHRDHPIDLPIEGVKQTGTSRILLLLWELTKSPLTNSLSFEGVSQRWSGLSSPFREGREKEDDGGRMGSIERARARRE</sequence>
<gene>
    <name evidence="2" type="ORF">ASPBRDRAFT_267049</name>
</gene>
<dbReference type="AlphaFoldDB" id="A0A1L9V344"/>
<dbReference type="RefSeq" id="XP_067485583.1">
    <property type="nucleotide sequence ID" value="XM_067622295.1"/>
</dbReference>
<protein>
    <submittedName>
        <fullName evidence="2">Uncharacterized protein</fullName>
    </submittedName>
</protein>
<evidence type="ECO:0000256" key="1">
    <source>
        <dbReference type="SAM" id="MobiDB-lite"/>
    </source>
</evidence>
<keyword evidence="3" id="KW-1185">Reference proteome</keyword>
<evidence type="ECO:0000313" key="2">
    <source>
        <dbReference type="EMBL" id="OJJ78336.1"/>
    </source>
</evidence>
<feature type="compositionally biased region" description="Basic and acidic residues" evidence="1">
    <location>
        <begin position="84"/>
        <end position="107"/>
    </location>
</feature>
<name>A0A1L9V344_ASPBC</name>
<dbReference type="OrthoDB" id="10354281at2759"/>
<proteinExistence type="predicted"/>
<feature type="region of interest" description="Disordered" evidence="1">
    <location>
        <begin position="75"/>
        <end position="107"/>
    </location>
</feature>
<dbReference type="GeneID" id="93574783"/>
<evidence type="ECO:0000313" key="3">
    <source>
        <dbReference type="Proteomes" id="UP000184499"/>
    </source>
</evidence>
<dbReference type="Proteomes" id="UP000184499">
    <property type="component" value="Unassembled WGS sequence"/>
</dbReference>